<dbReference type="InterPro" id="IPR055132">
    <property type="entry name" value="RNase_J_b_CASP"/>
</dbReference>
<dbReference type="EMBL" id="MU070090">
    <property type="protein sequence ID" value="KAF5830002.1"/>
    <property type="molecule type" value="Genomic_DNA"/>
</dbReference>
<protein>
    <recommendedName>
        <fullName evidence="2">Ribonuclease J beta-CASP domain-containing protein</fullName>
    </recommendedName>
</protein>
<feature type="compositionally biased region" description="Low complexity" evidence="1">
    <location>
        <begin position="246"/>
        <end position="265"/>
    </location>
</feature>
<feature type="region of interest" description="Disordered" evidence="1">
    <location>
        <begin position="154"/>
        <end position="433"/>
    </location>
</feature>
<dbReference type="PANTHER" id="PTHR43694:SF1">
    <property type="entry name" value="RIBONUCLEASE J"/>
    <property type="match status" value="1"/>
</dbReference>
<dbReference type="Gene3D" id="3.40.50.10710">
    <property type="entry name" value="Metallo-hydrolase/oxidoreductase"/>
    <property type="match status" value="1"/>
</dbReference>
<feature type="compositionally biased region" description="Low complexity" evidence="1">
    <location>
        <begin position="368"/>
        <end position="377"/>
    </location>
</feature>
<gene>
    <name evidence="3" type="ORF">DUNSADRAFT_15176</name>
</gene>
<sequence length="433" mass="45449">MIAPAQLKDFDPSQVLIVTTGSQAEPRAQLSLAALDQSPLLKIQPDDLILYSAKVIPGNEPRVSSSSMAGSLAKVIGSVDLVPYYNDGSNGTGDAREMAIQERTTLAFEGIVVAAVDVIRPAVGGYGSNLQGQVRVTVRGMWTDEGRLLEELHEHNPRLAHKPAVSASRRPPPPGAVPRPRPAPEFVQARAPAAPRELQTQGARSFAPWEPQQQQQQLQPGRRQAPSRTQPSQPEYSTFAGAGTDPTPSGRQSRSTSPGPSTRTGAPVRDRSPSPGPSVRAGAPTRGRSPSPGFSARAGAPVRDRPSKSPPSGGPGDDGDGDGASNYRRELAQRLKQRVAAAGPVGGSSRGRGRGVNGRSGEGGLPGPGEVSSSRSVEGGGRGRRGRGRGESREVGAPPPAMPIPEDLLRLQRSQNPRENPSSVDDKEDLTYG</sequence>
<feature type="domain" description="Ribonuclease J beta-CASP" evidence="2">
    <location>
        <begin position="2"/>
        <end position="64"/>
    </location>
</feature>
<feature type="compositionally biased region" description="Gly residues" evidence="1">
    <location>
        <begin position="344"/>
        <end position="367"/>
    </location>
</feature>
<reference evidence="3" key="1">
    <citation type="submission" date="2017-08" db="EMBL/GenBank/DDBJ databases">
        <authorList>
            <person name="Polle J.E."/>
            <person name="Barry K."/>
            <person name="Cushman J."/>
            <person name="Schmutz J."/>
            <person name="Tran D."/>
            <person name="Hathwaick L.T."/>
            <person name="Yim W.C."/>
            <person name="Jenkins J."/>
            <person name="Mckie-Krisberg Z.M."/>
            <person name="Prochnik S."/>
            <person name="Lindquist E."/>
            <person name="Dockter R.B."/>
            <person name="Adam C."/>
            <person name="Molina H."/>
            <person name="Bunkerborg J."/>
            <person name="Jin E."/>
            <person name="Buchheim M."/>
            <person name="Magnuson J."/>
        </authorList>
    </citation>
    <scope>NUCLEOTIDE SEQUENCE</scope>
    <source>
        <strain evidence="3">CCAP 19/18</strain>
    </source>
</reference>
<accession>A0ABQ7G5Y1</accession>
<dbReference type="Proteomes" id="UP000815325">
    <property type="component" value="Unassembled WGS sequence"/>
</dbReference>
<dbReference type="InterPro" id="IPR042173">
    <property type="entry name" value="RNase_J_2"/>
</dbReference>
<evidence type="ECO:0000259" key="2">
    <source>
        <dbReference type="Pfam" id="PF22505"/>
    </source>
</evidence>
<dbReference type="PANTHER" id="PTHR43694">
    <property type="entry name" value="RIBONUCLEASE J"/>
    <property type="match status" value="1"/>
</dbReference>
<evidence type="ECO:0000256" key="1">
    <source>
        <dbReference type="SAM" id="MobiDB-lite"/>
    </source>
</evidence>
<dbReference type="Pfam" id="PF22505">
    <property type="entry name" value="RNase_J_b_CASP"/>
    <property type="match status" value="1"/>
</dbReference>
<proteinExistence type="predicted"/>
<comment type="caution">
    <text evidence="3">The sequence shown here is derived from an EMBL/GenBank/DDBJ whole genome shotgun (WGS) entry which is preliminary data.</text>
</comment>
<keyword evidence="4" id="KW-1185">Reference proteome</keyword>
<name>A0ABQ7G5Y1_DUNSA</name>
<feature type="compositionally biased region" description="Polar residues" evidence="1">
    <location>
        <begin position="226"/>
        <end position="236"/>
    </location>
</feature>
<organism evidence="3 4">
    <name type="scientific">Dunaliella salina</name>
    <name type="common">Green alga</name>
    <name type="synonym">Protococcus salinus</name>
    <dbReference type="NCBI Taxonomy" id="3046"/>
    <lineage>
        <taxon>Eukaryota</taxon>
        <taxon>Viridiplantae</taxon>
        <taxon>Chlorophyta</taxon>
        <taxon>core chlorophytes</taxon>
        <taxon>Chlorophyceae</taxon>
        <taxon>CS clade</taxon>
        <taxon>Chlamydomonadales</taxon>
        <taxon>Dunaliellaceae</taxon>
        <taxon>Dunaliella</taxon>
    </lineage>
</organism>
<feature type="compositionally biased region" description="Pro residues" evidence="1">
    <location>
        <begin position="170"/>
        <end position="183"/>
    </location>
</feature>
<evidence type="ECO:0000313" key="4">
    <source>
        <dbReference type="Proteomes" id="UP000815325"/>
    </source>
</evidence>
<evidence type="ECO:0000313" key="3">
    <source>
        <dbReference type="EMBL" id="KAF5830002.1"/>
    </source>
</evidence>
<feature type="compositionally biased region" description="Polar residues" evidence="1">
    <location>
        <begin position="412"/>
        <end position="423"/>
    </location>
</feature>